<feature type="compositionally biased region" description="Basic residues" evidence="5">
    <location>
        <begin position="1141"/>
        <end position="1153"/>
    </location>
</feature>
<evidence type="ECO:0000256" key="2">
    <source>
        <dbReference type="ARBA" id="ARBA00022737"/>
    </source>
</evidence>
<dbReference type="PRINTS" id="PR00320">
    <property type="entry name" value="GPROTEINBRPT"/>
</dbReference>
<comment type="caution">
    <text evidence="7">The sequence shown here is derived from an EMBL/GenBank/DDBJ whole genome shotgun (WGS) entry which is preliminary data.</text>
</comment>
<dbReference type="SUPFAM" id="SSF81383">
    <property type="entry name" value="F-box domain"/>
    <property type="match status" value="1"/>
</dbReference>
<dbReference type="SMART" id="SM00320">
    <property type="entry name" value="WD40"/>
    <property type="match status" value="6"/>
</dbReference>
<dbReference type="InterPro" id="IPR051075">
    <property type="entry name" value="SCF_subunit_WD-repeat"/>
</dbReference>
<dbReference type="PROSITE" id="PS00678">
    <property type="entry name" value="WD_REPEATS_1"/>
    <property type="match status" value="2"/>
</dbReference>
<feature type="region of interest" description="Disordered" evidence="5">
    <location>
        <begin position="670"/>
        <end position="746"/>
    </location>
</feature>
<dbReference type="InterPro" id="IPR015943">
    <property type="entry name" value="WD40/YVTN_repeat-like_dom_sf"/>
</dbReference>
<feature type="repeat" description="WD" evidence="4">
    <location>
        <begin position="795"/>
        <end position="834"/>
    </location>
</feature>
<feature type="region of interest" description="Disordered" evidence="5">
    <location>
        <begin position="139"/>
        <end position="205"/>
    </location>
</feature>
<feature type="compositionally biased region" description="Polar residues" evidence="5">
    <location>
        <begin position="144"/>
        <end position="161"/>
    </location>
</feature>
<dbReference type="Pfam" id="PF00400">
    <property type="entry name" value="WD40"/>
    <property type="match status" value="3"/>
</dbReference>
<dbReference type="PROSITE" id="PS50082">
    <property type="entry name" value="WD_REPEATS_2"/>
    <property type="match status" value="3"/>
</dbReference>
<dbReference type="InterPro" id="IPR020472">
    <property type="entry name" value="WD40_PAC1"/>
</dbReference>
<dbReference type="Gene3D" id="2.130.10.10">
    <property type="entry name" value="YVTN repeat-like/Quinoprotein amine dehydrogenase"/>
    <property type="match status" value="2"/>
</dbReference>
<feature type="compositionally biased region" description="Basic residues" evidence="5">
    <location>
        <begin position="685"/>
        <end position="697"/>
    </location>
</feature>
<protein>
    <recommendedName>
        <fullName evidence="6">F-box domain-containing protein</fullName>
    </recommendedName>
</protein>
<dbReference type="CDD" id="cd00200">
    <property type="entry name" value="WD40"/>
    <property type="match status" value="1"/>
</dbReference>
<gene>
    <name evidence="7" type="ORF">BaRGS_00038084</name>
</gene>
<dbReference type="PROSITE" id="PS50294">
    <property type="entry name" value="WD_REPEATS_REGION"/>
    <property type="match status" value="3"/>
</dbReference>
<feature type="repeat" description="WD" evidence="4">
    <location>
        <begin position="875"/>
        <end position="904"/>
    </location>
</feature>
<dbReference type="EMBL" id="JACVVK020000598">
    <property type="protein sequence ID" value="KAK7463918.1"/>
    <property type="molecule type" value="Genomic_DNA"/>
</dbReference>
<dbReference type="Pfam" id="PF12937">
    <property type="entry name" value="F-box-like"/>
    <property type="match status" value="1"/>
</dbReference>
<sequence>MPSYIAPIGLTRNYAVRPAAGLRFGNFEGVVHLPPVKNQGALGPHSFSALNNQHIYRTICEWVESWQPWQQKIILYSIINRCTMQQLEILATTLEPLRHRDSMTVPRKHYPSASLRTVSGSKESTPVLKSALKKLPDVVPASGKISQTDSSARNTQDSGKPSTGDKKAKKVFGDAGSGMEKSTGRSPEQAGQEEEDITPEKESQGMSIDQYASLVSSALLVAAIGEIALADKIEKKMLTDIQDRAEEDAVQREPSSVKLDVRPDNSSSTIQGDAKHDPQARGPGVTPVTARETSTLTGILRSASEKRAKSGEEGRVSAQFLGGRISFTPGSRQSRRSEALHSGSSHYRHSAFTSSAASTTDFFQREKISALGPMQREIRTGRVQRPVGLGDIPVAMQRMYKNRGWWPEAPPQGMRFQPAKKDELANNFRDQQAAILGWLQEWESHERLALLKEIAKVCGPGVLEALVTYIHQKLRDACDINRLPDKLLLYVLSFLSPADVMTCAQVCRRWRYLCAMDSLWIVKCLELGEEEGIENVPQLIEEANKDRMGVDWMLAYMELHALVTTMRKADECSIKEAEESAAREAEARYRAAAEEDSLMKRFRIRRWSQMTGEESSSSSKTDFETEVDGQSQSQATADERGEQTVGEQAEVDSAFSEEDLTPFMHADDILQHQPKPSGKYPKFGKTQRKSLRSSVKHKIQETLSEHSSPQASGAPSRARGSSKGADGGKKSAVKEEEEEDTALDIHTDLTHSKDLLGKVVPAMSLEWETPEHDEDFIRYPVYAGKVCTIQRVRKVQGHIGGILCLQFDQRRLVTGGVDHAVRLWDVRSGRSVHKFYGHKGGVRCLRFDTEILVTGSWDSTVMVWNIRRFSREAVLHGHTNSISCLHLGKRFVISGSHDCTVRVWARPTYMCTLILRGHAGPVQSLVADDDYVFSTATDLTVRVTDLLTGQCVRVLERANNAAILCLTMHGSLLLGGDSEGRVYFWNARTGEAEAAVQVHDAAINTITYHNGRFYTGSSDGTMTEYDLMTMTCLRVLRGHKGPVRALQHIATSSEAELRRSFRPHLTHVARSSPTPSASFPSTSFPVLRRVLCTQPRFQPFPRPLAFLSATRAGDVLATCLKWALLVLSLNNGQKRGAYVGGRHRSSVHGRPRPWSRDLMRS</sequence>
<feature type="compositionally biased region" description="Low complexity" evidence="5">
    <location>
        <begin position="711"/>
        <end position="724"/>
    </location>
</feature>
<dbReference type="PANTHER" id="PTHR19872">
    <property type="entry name" value="UBIQUITIN LIGASE SPECIFICITY FACTOR/HREP PROTEIN"/>
    <property type="match status" value="1"/>
</dbReference>
<evidence type="ECO:0000256" key="3">
    <source>
        <dbReference type="ARBA" id="ARBA00022786"/>
    </source>
</evidence>
<dbReference type="InterPro" id="IPR019775">
    <property type="entry name" value="WD40_repeat_CS"/>
</dbReference>
<proteinExistence type="predicted"/>
<dbReference type="InterPro" id="IPR001680">
    <property type="entry name" value="WD40_rpt"/>
</dbReference>
<evidence type="ECO:0000256" key="1">
    <source>
        <dbReference type="ARBA" id="ARBA00022574"/>
    </source>
</evidence>
<feature type="region of interest" description="Disordered" evidence="5">
    <location>
        <begin position="609"/>
        <end position="648"/>
    </location>
</feature>
<feature type="domain" description="F-box" evidence="6">
    <location>
        <begin position="477"/>
        <end position="523"/>
    </location>
</feature>
<keyword evidence="2" id="KW-0677">Repeat</keyword>
<accession>A0ABD0J6U2</accession>
<dbReference type="AlphaFoldDB" id="A0ABD0J6U2"/>
<dbReference type="PANTHER" id="PTHR19872:SF9">
    <property type="entry name" value="UBIQUITIN-BINDING SDF UBIQUITIN LIGASE COMPLEX SUBUNIT"/>
    <property type="match status" value="1"/>
</dbReference>
<evidence type="ECO:0000256" key="5">
    <source>
        <dbReference type="SAM" id="MobiDB-lite"/>
    </source>
</evidence>
<feature type="compositionally biased region" description="Basic and acidic residues" evidence="5">
    <location>
        <begin position="303"/>
        <end position="315"/>
    </location>
</feature>
<keyword evidence="8" id="KW-1185">Reference proteome</keyword>
<evidence type="ECO:0000313" key="7">
    <source>
        <dbReference type="EMBL" id="KAK7463918.1"/>
    </source>
</evidence>
<dbReference type="PROSITE" id="PS50181">
    <property type="entry name" value="FBOX"/>
    <property type="match status" value="1"/>
</dbReference>
<evidence type="ECO:0000259" key="6">
    <source>
        <dbReference type="PROSITE" id="PS50181"/>
    </source>
</evidence>
<feature type="repeat" description="WD" evidence="4">
    <location>
        <begin position="835"/>
        <end position="874"/>
    </location>
</feature>
<dbReference type="InterPro" id="IPR001810">
    <property type="entry name" value="F-box_dom"/>
</dbReference>
<dbReference type="InterPro" id="IPR036322">
    <property type="entry name" value="WD40_repeat_dom_sf"/>
</dbReference>
<keyword evidence="3" id="KW-0833">Ubl conjugation pathway</keyword>
<feature type="region of interest" description="Disordered" evidence="5">
    <location>
        <begin position="102"/>
        <end position="122"/>
    </location>
</feature>
<reference evidence="7 8" key="1">
    <citation type="journal article" date="2023" name="Sci. Data">
        <title>Genome assembly of the Korean intertidal mud-creeper Batillaria attramentaria.</title>
        <authorList>
            <person name="Patra A.K."/>
            <person name="Ho P.T."/>
            <person name="Jun S."/>
            <person name="Lee S.J."/>
            <person name="Kim Y."/>
            <person name="Won Y.J."/>
        </authorList>
    </citation>
    <scope>NUCLEOTIDE SEQUENCE [LARGE SCALE GENOMIC DNA]</scope>
    <source>
        <strain evidence="7">Wonlab-2016</strain>
    </source>
</reference>
<evidence type="ECO:0000256" key="4">
    <source>
        <dbReference type="PROSITE-ProRule" id="PRU00221"/>
    </source>
</evidence>
<feature type="region of interest" description="Disordered" evidence="5">
    <location>
        <begin position="1139"/>
        <end position="1161"/>
    </location>
</feature>
<dbReference type="Proteomes" id="UP001519460">
    <property type="component" value="Unassembled WGS sequence"/>
</dbReference>
<organism evidence="7 8">
    <name type="scientific">Batillaria attramentaria</name>
    <dbReference type="NCBI Taxonomy" id="370345"/>
    <lineage>
        <taxon>Eukaryota</taxon>
        <taxon>Metazoa</taxon>
        <taxon>Spiralia</taxon>
        <taxon>Lophotrochozoa</taxon>
        <taxon>Mollusca</taxon>
        <taxon>Gastropoda</taxon>
        <taxon>Caenogastropoda</taxon>
        <taxon>Sorbeoconcha</taxon>
        <taxon>Cerithioidea</taxon>
        <taxon>Batillariidae</taxon>
        <taxon>Batillaria</taxon>
    </lineage>
</organism>
<dbReference type="SMART" id="SM00256">
    <property type="entry name" value="FBOX"/>
    <property type="match status" value="1"/>
</dbReference>
<dbReference type="SUPFAM" id="SSF50978">
    <property type="entry name" value="WD40 repeat-like"/>
    <property type="match status" value="1"/>
</dbReference>
<evidence type="ECO:0000313" key="8">
    <source>
        <dbReference type="Proteomes" id="UP001519460"/>
    </source>
</evidence>
<dbReference type="InterPro" id="IPR036047">
    <property type="entry name" value="F-box-like_dom_sf"/>
</dbReference>
<keyword evidence="1 4" id="KW-0853">WD repeat</keyword>
<dbReference type="Gene3D" id="1.20.1280.50">
    <property type="match status" value="1"/>
</dbReference>
<feature type="region of interest" description="Disordered" evidence="5">
    <location>
        <begin position="245"/>
        <end position="348"/>
    </location>
</feature>
<name>A0ABD0J6U2_9CAEN</name>